<dbReference type="InterPro" id="IPR012340">
    <property type="entry name" value="NA-bd_OB-fold"/>
</dbReference>
<sequence length="259" mass="29440">MPKPRTYQTEAIIIKKIKLGEADRILTLYTPHLGKIQAVAKGVRRLRSKLAGHLELLTHSQVSLARGRNLDTITGSQTIDSFLPLKSDLWLTSCALYITELINQFTADHIENYPLFQLLLETMHRLCQADDNELVLHYFELRLLDEVGYRPQLQQCVSCHSPLKPVTNAFSPRAGGVLCPKCSRSQPLTYPLSVNALKVLRLLQSSDYDTASKLKMNPELSHELDEMMSHYLEYLLEREVKSAAWLDILREQAKQTAPS</sequence>
<dbReference type="NCBIfam" id="TIGR00613">
    <property type="entry name" value="reco"/>
    <property type="match status" value="1"/>
</dbReference>
<evidence type="ECO:0000256" key="6">
    <source>
        <dbReference type="ARBA" id="ARBA00033409"/>
    </source>
</evidence>
<keyword evidence="4" id="KW-0233">DNA recombination</keyword>
<evidence type="ECO:0000313" key="8">
    <source>
        <dbReference type="EMBL" id="GAJ01535.1"/>
    </source>
</evidence>
<dbReference type="HAMAP" id="MF_00201">
    <property type="entry name" value="RecO"/>
    <property type="match status" value="1"/>
</dbReference>
<dbReference type="PANTHER" id="PTHR33991:SF1">
    <property type="entry name" value="DNA REPAIR PROTEIN RECO"/>
    <property type="match status" value="1"/>
</dbReference>
<evidence type="ECO:0000256" key="2">
    <source>
        <dbReference type="ARBA" id="ARBA00021310"/>
    </source>
</evidence>
<dbReference type="InterPro" id="IPR037278">
    <property type="entry name" value="ARFGAP/RecO"/>
</dbReference>
<reference evidence="8" key="1">
    <citation type="journal article" date="2014" name="Front. Microbiol.">
        <title>High frequency of phylogenetically diverse reductive dehalogenase-homologous genes in deep subseafloor sedimentary metagenomes.</title>
        <authorList>
            <person name="Kawai M."/>
            <person name="Futagami T."/>
            <person name="Toyoda A."/>
            <person name="Takaki Y."/>
            <person name="Nishi S."/>
            <person name="Hori S."/>
            <person name="Arai W."/>
            <person name="Tsubouchi T."/>
            <person name="Morono Y."/>
            <person name="Uchiyama I."/>
            <person name="Ito T."/>
            <person name="Fujiyama A."/>
            <person name="Inagaki F."/>
            <person name="Takami H."/>
        </authorList>
    </citation>
    <scope>NUCLEOTIDE SEQUENCE</scope>
    <source>
        <strain evidence="8">Expedition CK06-06</strain>
    </source>
</reference>
<accession>X1V8I0</accession>
<proteinExistence type="inferred from homology"/>
<dbReference type="GO" id="GO:0006302">
    <property type="term" value="P:double-strand break repair"/>
    <property type="evidence" value="ECO:0007669"/>
    <property type="project" value="TreeGrafter"/>
</dbReference>
<dbReference type="SUPFAM" id="SSF57863">
    <property type="entry name" value="ArfGap/RecO-like zinc finger"/>
    <property type="match status" value="1"/>
</dbReference>
<keyword evidence="3" id="KW-0227">DNA damage</keyword>
<keyword evidence="5" id="KW-0234">DNA repair</keyword>
<dbReference type="InterPro" id="IPR003717">
    <property type="entry name" value="RecO"/>
</dbReference>
<dbReference type="PANTHER" id="PTHR33991">
    <property type="entry name" value="DNA REPAIR PROTEIN RECO"/>
    <property type="match status" value="1"/>
</dbReference>
<feature type="domain" description="DNA replication/recombination mediator RecO N-terminal" evidence="7">
    <location>
        <begin position="6"/>
        <end position="82"/>
    </location>
</feature>
<dbReference type="Gene3D" id="2.40.50.140">
    <property type="entry name" value="Nucleic acid-binding proteins"/>
    <property type="match status" value="1"/>
</dbReference>
<protein>
    <recommendedName>
        <fullName evidence="2">DNA repair protein RecO</fullName>
    </recommendedName>
    <alternativeName>
        <fullName evidence="6">Recombination protein O</fullName>
    </alternativeName>
</protein>
<evidence type="ECO:0000256" key="3">
    <source>
        <dbReference type="ARBA" id="ARBA00022763"/>
    </source>
</evidence>
<comment type="similarity">
    <text evidence="1">Belongs to the RecO family.</text>
</comment>
<dbReference type="AlphaFoldDB" id="X1V8I0"/>
<dbReference type="GO" id="GO:0043590">
    <property type="term" value="C:bacterial nucleoid"/>
    <property type="evidence" value="ECO:0007669"/>
    <property type="project" value="TreeGrafter"/>
</dbReference>
<dbReference type="InterPro" id="IPR022572">
    <property type="entry name" value="DNA_rep/recomb_RecO_N"/>
</dbReference>
<dbReference type="Pfam" id="PF02565">
    <property type="entry name" value="RecO_C"/>
    <property type="match status" value="1"/>
</dbReference>
<name>X1V8I0_9ZZZZ</name>
<organism evidence="8">
    <name type="scientific">marine sediment metagenome</name>
    <dbReference type="NCBI Taxonomy" id="412755"/>
    <lineage>
        <taxon>unclassified sequences</taxon>
        <taxon>metagenomes</taxon>
        <taxon>ecological metagenomes</taxon>
    </lineage>
</organism>
<dbReference type="GO" id="GO:0006310">
    <property type="term" value="P:DNA recombination"/>
    <property type="evidence" value="ECO:0007669"/>
    <property type="project" value="UniProtKB-KW"/>
</dbReference>
<evidence type="ECO:0000256" key="4">
    <source>
        <dbReference type="ARBA" id="ARBA00023172"/>
    </source>
</evidence>
<dbReference type="EMBL" id="BARW01021337">
    <property type="protein sequence ID" value="GAJ01535.1"/>
    <property type="molecule type" value="Genomic_DNA"/>
</dbReference>
<comment type="caution">
    <text evidence="8">The sequence shown here is derived from an EMBL/GenBank/DDBJ whole genome shotgun (WGS) entry which is preliminary data.</text>
</comment>
<evidence type="ECO:0000259" key="7">
    <source>
        <dbReference type="Pfam" id="PF11967"/>
    </source>
</evidence>
<dbReference type="SUPFAM" id="SSF50249">
    <property type="entry name" value="Nucleic acid-binding proteins"/>
    <property type="match status" value="1"/>
</dbReference>
<dbReference type="Pfam" id="PF11967">
    <property type="entry name" value="RecO_N"/>
    <property type="match status" value="1"/>
</dbReference>
<dbReference type="Gene3D" id="1.20.1440.120">
    <property type="entry name" value="Recombination protein O, C-terminal domain"/>
    <property type="match status" value="1"/>
</dbReference>
<evidence type="ECO:0000256" key="5">
    <source>
        <dbReference type="ARBA" id="ARBA00023204"/>
    </source>
</evidence>
<dbReference type="InterPro" id="IPR042242">
    <property type="entry name" value="RecO_C"/>
</dbReference>
<gene>
    <name evidence="8" type="ORF">S12H4_35859</name>
</gene>
<evidence type="ECO:0000256" key="1">
    <source>
        <dbReference type="ARBA" id="ARBA00007452"/>
    </source>
</evidence>